<protein>
    <submittedName>
        <fullName evidence="1">Uncharacterized protein</fullName>
    </submittedName>
</protein>
<proteinExistence type="predicted"/>
<organism evidence="1">
    <name type="scientific">Rhizophora mucronata</name>
    <name type="common">Asiatic mangrove</name>
    <dbReference type="NCBI Taxonomy" id="61149"/>
    <lineage>
        <taxon>Eukaryota</taxon>
        <taxon>Viridiplantae</taxon>
        <taxon>Streptophyta</taxon>
        <taxon>Embryophyta</taxon>
        <taxon>Tracheophyta</taxon>
        <taxon>Spermatophyta</taxon>
        <taxon>Magnoliopsida</taxon>
        <taxon>eudicotyledons</taxon>
        <taxon>Gunneridae</taxon>
        <taxon>Pentapetalae</taxon>
        <taxon>rosids</taxon>
        <taxon>fabids</taxon>
        <taxon>Malpighiales</taxon>
        <taxon>Rhizophoraceae</taxon>
        <taxon>Rhizophora</taxon>
    </lineage>
</organism>
<dbReference type="EMBL" id="GGEC01036815">
    <property type="protein sequence ID" value="MBX17299.1"/>
    <property type="molecule type" value="Transcribed_RNA"/>
</dbReference>
<reference evidence="1" key="1">
    <citation type="submission" date="2018-02" db="EMBL/GenBank/DDBJ databases">
        <title>Rhizophora mucronata_Transcriptome.</title>
        <authorList>
            <person name="Meera S.P."/>
            <person name="Sreeshan A."/>
            <person name="Augustine A."/>
        </authorList>
    </citation>
    <scope>NUCLEOTIDE SEQUENCE</scope>
    <source>
        <tissue evidence="1">Leaf</tissue>
    </source>
</reference>
<name>A0A2P2LH52_RHIMU</name>
<sequence length="14" mass="1604">MLPCSLYFCVPLDC</sequence>
<evidence type="ECO:0000313" key="1">
    <source>
        <dbReference type="EMBL" id="MBX17299.1"/>
    </source>
</evidence>
<accession>A0A2P2LH52</accession>